<evidence type="ECO:0000259" key="3">
    <source>
        <dbReference type="Pfam" id="PF25000"/>
    </source>
</evidence>
<sequence>MPQRPDPTAGDHDLTWTELGDGLWLMAAIDAIPASETGVADVPERPESPLPKYRENGGEQVACESPPDRAVEGNEPDRERPSADRPAFLEHPADNGGPLAPRAGGPHPDADLIAATTAPVLPGAAEIVRALRPFKRKAFSKKADDVELDEDRTAEEAAQTGVWMPVIRRRRGRWLDLTLVVDSSPSMALWTPTVNAFIRLVERLGAFRSVRVRLLETGKTGAAEGGEVLGPTLRGGTADAPARGAGEVIGSPDRSLLLVLTDGVSDAWHRDSISPMLVRWGRAMPVAIVHMLPQRLWARGGMGIHQAVLTPPGPLRPNGAYGVQSADVLLDPVEAAELTAGAVAVPVLELQDRWLGWWASMVTGVGGVARKAAVVLARDQPRPAGPDAEGAERSAREKVTHFHSSASPSAFRLATLLAAVPVDVAVARALQAELVPGSGPDHLAEVFTSGLLERVRDETPWDRANWEFSHHVRQLLLRGARRSDTAHAVISASRRLGDRNPVLARLKAALAAPDATPDPALPGATPADIALERDLMRALSGPYLSRADRLEARIAAADRLEVGTARDRHRGKSGEPSSVSTRHSGESSTMMPAPPTTLSAVRDIMSQGLDQASSSSEPATAVVQPDTGNVDIPPPVSEVSPVVQTKVVREIVDVASRSERRSGEEAPPVWGAVPPKNPNFTGRRELLDQLGDRLGAGTTAVLPAALHGMGGIGKTQMAVEYIYRHLADYDIVWWIQATQMTQIRKSLTELAQHLRLPGADEAITAVPAVREALRLGRPYRRWLLVFDSAEDPAMVRQFFPVDGPGQILVTSRNPGWAAIARPLEVAVFEREESKNLLGLRREDLADADADLIAEKLGDLPLAIEQAAAWLAETGMPAQDYLDLFDVKVTEILDTAAPNDYEVSVAAAWNVSFDELSSRSPAAHQLLQVCAFFAPEPISRSLFTGVREVSIAPELDAALRDPMRLARAIRDVNRYSLAKIDHRSNTLLLHRLVQLVLRERMSEQHRLEMRHGAHLLLAKLDPNDPASPQTWTRYQEIVPHIHDAELTDCIDPWARQLVINLFMFLYYWGDHEGALSLAERAVKAWATDREQRLIRGEDLVEDPPLLELEATKRLAFLYWVVGRYDEADKVAKQTLDRYTEELGPSREETLNAQLTYALILKARGVFSEARRRNGEIYVKARGLFTEDDPVTLNAAHDFVVALLLTGEYAEARRLAEKTYRRRVEIFGFDNVDTISTQVLLVLARRELGHYPWAKIEMERIAERAEQLYGGDAVGTLRRRYFQSVSCRKDGDHDTALDLSRDALRRFRMRYGNSHPNAMACALGHSIDLRHAQRFAEARELGEEVYDLYRENFGENHPHTLSAQLDLGVTLRLGGDPASARVVDEKALAGLSAKVGENHPHTIVCGINLASDLFALDRVEEAAAFDADLIDRARDVLGEDHPTTLAVQLNRSLDLRAMGEMTEADALYEDVMTRYRLVLGETHPGTVAASRGVRADCDIDPMPL</sequence>
<feature type="compositionally biased region" description="Basic and acidic residues" evidence="1">
    <location>
        <begin position="42"/>
        <end position="57"/>
    </location>
</feature>
<keyword evidence="5" id="KW-1185">Reference proteome</keyword>
<protein>
    <submittedName>
        <fullName evidence="4">Cytochrome c</fullName>
    </submittedName>
</protein>
<dbReference type="Pfam" id="PF13424">
    <property type="entry name" value="TPR_12"/>
    <property type="match status" value="3"/>
</dbReference>
<dbReference type="SUPFAM" id="SSF52540">
    <property type="entry name" value="P-loop containing nucleoside triphosphate hydrolases"/>
    <property type="match status" value="1"/>
</dbReference>
<dbReference type="Gene3D" id="1.25.40.10">
    <property type="entry name" value="Tetratricopeptide repeat domain"/>
    <property type="match status" value="3"/>
</dbReference>
<dbReference type="PANTHER" id="PTHR46082">
    <property type="entry name" value="ATP/GTP-BINDING PROTEIN-RELATED"/>
    <property type="match status" value="1"/>
</dbReference>
<dbReference type="Pfam" id="PF13374">
    <property type="entry name" value="TPR_10"/>
    <property type="match status" value="1"/>
</dbReference>
<reference evidence="5" key="1">
    <citation type="journal article" date="2019" name="Int. J. Syst. Evol. Microbiol.">
        <title>The Global Catalogue of Microorganisms (GCM) 10K type strain sequencing project: providing services to taxonomists for standard genome sequencing and annotation.</title>
        <authorList>
            <consortium name="The Broad Institute Genomics Platform"/>
            <consortium name="The Broad Institute Genome Sequencing Center for Infectious Disease"/>
            <person name="Wu L."/>
            <person name="Ma J."/>
        </authorList>
    </citation>
    <scope>NUCLEOTIDE SEQUENCE [LARGE SCALE GENOMIC DNA]</scope>
    <source>
        <strain evidence="5">CGMCC 4.7680</strain>
    </source>
</reference>
<dbReference type="NCBIfam" id="NF040586">
    <property type="entry name" value="FxSxx_TPR"/>
    <property type="match status" value="1"/>
</dbReference>
<feature type="region of interest" description="Disordered" evidence="1">
    <location>
        <begin position="658"/>
        <end position="677"/>
    </location>
</feature>
<evidence type="ECO:0000313" key="4">
    <source>
        <dbReference type="EMBL" id="GHG20418.1"/>
    </source>
</evidence>
<evidence type="ECO:0000259" key="2">
    <source>
        <dbReference type="Pfam" id="PF00931"/>
    </source>
</evidence>
<dbReference type="EMBL" id="BNAW01000019">
    <property type="protein sequence ID" value="GHG20418.1"/>
    <property type="molecule type" value="Genomic_DNA"/>
</dbReference>
<dbReference type="InterPro" id="IPR002182">
    <property type="entry name" value="NB-ARC"/>
</dbReference>
<dbReference type="InterPro" id="IPR047738">
    <property type="entry name" value="SAV_2336-like_N"/>
</dbReference>
<dbReference type="Pfam" id="PF25000">
    <property type="entry name" value="DUF7779"/>
    <property type="match status" value="1"/>
</dbReference>
<evidence type="ECO:0000313" key="5">
    <source>
        <dbReference type="Proteomes" id="UP000649955"/>
    </source>
</evidence>
<feature type="region of interest" description="Disordered" evidence="1">
    <location>
        <begin position="563"/>
        <end position="594"/>
    </location>
</feature>
<feature type="domain" description="DUF7779" evidence="3">
    <location>
        <begin position="916"/>
        <end position="1004"/>
    </location>
</feature>
<dbReference type="PANTHER" id="PTHR46082:SF6">
    <property type="entry name" value="AAA+ ATPASE DOMAIN-CONTAINING PROTEIN-RELATED"/>
    <property type="match status" value="1"/>
</dbReference>
<dbReference type="InterPro" id="IPR011990">
    <property type="entry name" value="TPR-like_helical_dom_sf"/>
</dbReference>
<dbReference type="NCBIfam" id="NF041121">
    <property type="entry name" value="SAV_2336_NTERM"/>
    <property type="match status" value="1"/>
</dbReference>
<organism evidence="4 5">
    <name type="scientific">Amycolatopsis bullii</name>
    <dbReference type="NCBI Taxonomy" id="941987"/>
    <lineage>
        <taxon>Bacteria</taxon>
        <taxon>Bacillati</taxon>
        <taxon>Actinomycetota</taxon>
        <taxon>Actinomycetes</taxon>
        <taxon>Pseudonocardiales</taxon>
        <taxon>Pseudonocardiaceae</taxon>
        <taxon>Amycolatopsis</taxon>
    </lineage>
</organism>
<name>A0ABQ3KFK4_9PSEU</name>
<dbReference type="Proteomes" id="UP000649955">
    <property type="component" value="Unassembled WGS sequence"/>
</dbReference>
<dbReference type="InterPro" id="IPR027417">
    <property type="entry name" value="P-loop_NTPase"/>
</dbReference>
<dbReference type="InterPro" id="IPR056681">
    <property type="entry name" value="DUF7779"/>
</dbReference>
<feature type="domain" description="NB-ARC" evidence="2">
    <location>
        <begin position="704"/>
        <end position="837"/>
    </location>
</feature>
<dbReference type="SUPFAM" id="SSF48452">
    <property type="entry name" value="TPR-like"/>
    <property type="match status" value="3"/>
</dbReference>
<dbReference type="InterPro" id="IPR053137">
    <property type="entry name" value="NLR-like"/>
</dbReference>
<comment type="caution">
    <text evidence="4">The sequence shown here is derived from an EMBL/GenBank/DDBJ whole genome shotgun (WGS) entry which is preliminary data.</text>
</comment>
<gene>
    <name evidence="4" type="ORF">GCM10017567_43740</name>
</gene>
<proteinExistence type="predicted"/>
<dbReference type="Pfam" id="PF00931">
    <property type="entry name" value="NB-ARC"/>
    <property type="match status" value="1"/>
</dbReference>
<feature type="compositionally biased region" description="Polar residues" evidence="1">
    <location>
        <begin position="575"/>
        <end position="590"/>
    </location>
</feature>
<feature type="region of interest" description="Disordered" evidence="1">
    <location>
        <begin position="36"/>
        <end position="109"/>
    </location>
</feature>
<accession>A0ABQ3KFK4</accession>
<evidence type="ECO:0000256" key="1">
    <source>
        <dbReference type="SAM" id="MobiDB-lite"/>
    </source>
</evidence>
<feature type="region of interest" description="Disordered" evidence="1">
    <location>
        <begin position="611"/>
        <end position="637"/>
    </location>
</feature>
<dbReference type="RefSeq" id="WP_229902837.1">
    <property type="nucleotide sequence ID" value="NZ_BNAW01000019.1"/>
</dbReference>
<feature type="compositionally biased region" description="Basic and acidic residues" evidence="1">
    <location>
        <begin position="66"/>
        <end position="93"/>
    </location>
</feature>
<dbReference type="Gene3D" id="3.40.50.300">
    <property type="entry name" value="P-loop containing nucleotide triphosphate hydrolases"/>
    <property type="match status" value="1"/>
</dbReference>